<accession>A3U747</accession>
<sequence>MSFQFLTFAAMQEAKKFYKGQLETHNSALSQLKTKLLWSSMLRLAVFIVGAYVVYASYPNTQAILLSIFVIIAVFLFLVSRHSNLQAKRDKLRQLVALNEIELEVLNRNYSKLPNGSEYIDPAHHYSHDIDLFGPQSFFQYLNRAALTEGARKLAEYLKANETHRISIKQEAIKELAEKPEWRQNFSATASLVKTEITTQTVKTWLANYKPAIPKLFTWLPFVFSGISITLIALYFFDIVSVYLVGFWFFVGLAITGLFVKKVNLLSSHTSKIQGLFEQYYQLIQQIEATEFSSEFLKEQKAKIVTEKEQASLVLSRFSKLLSALDQRNNMLFGIFGNGFLQWDNFQSYKIEQWIKAHKHQVSDWFEVVAVFDAYNSLGNFSFNHKEFTFPKITEQPSVFNVEDAAHPLMASEVAVKNSFHIENGHFFIITGANMAGKSTFLRTVSLMVVMANCGLPVCAKTCTYNPIKLITSMRTTDSLSDDASYFFSELKRLKFIVDEIAKDDYFIILDEILKGTNSTDKAIGSKKFIEKLNGTNSTGIIATHDLSLCEVANNLPEVHNYYFDAEIKDNELHFDYTLKNGICQNMNASFLLKKMQIIDS</sequence>
<keyword evidence="1" id="KW-0547">Nucleotide-binding</keyword>
<feature type="transmembrane region" description="Helical" evidence="4">
    <location>
        <begin position="242"/>
        <end position="260"/>
    </location>
</feature>
<evidence type="ECO:0000313" key="6">
    <source>
        <dbReference type="EMBL" id="EAP88064.1"/>
    </source>
</evidence>
<dbReference type="SMART" id="SM00534">
    <property type="entry name" value="MUTSac"/>
    <property type="match status" value="1"/>
</dbReference>
<feature type="transmembrane region" description="Helical" evidence="4">
    <location>
        <begin position="216"/>
        <end position="236"/>
    </location>
</feature>
<dbReference type="Gene3D" id="3.40.50.300">
    <property type="entry name" value="P-loop containing nucleotide triphosphate hydrolases"/>
    <property type="match status" value="1"/>
</dbReference>
<dbReference type="STRING" id="216432.CA2559_04875"/>
<keyword evidence="4" id="KW-0812">Transmembrane</keyword>
<evidence type="ECO:0000259" key="5">
    <source>
        <dbReference type="SMART" id="SM00534"/>
    </source>
</evidence>
<feature type="transmembrane region" description="Helical" evidence="4">
    <location>
        <begin position="36"/>
        <end position="55"/>
    </location>
</feature>
<evidence type="ECO:0000313" key="7">
    <source>
        <dbReference type="Proteomes" id="UP000002297"/>
    </source>
</evidence>
<dbReference type="GO" id="GO:0030983">
    <property type="term" value="F:mismatched DNA binding"/>
    <property type="evidence" value="ECO:0007669"/>
    <property type="project" value="InterPro"/>
</dbReference>
<evidence type="ECO:0000256" key="3">
    <source>
        <dbReference type="ARBA" id="ARBA00023125"/>
    </source>
</evidence>
<feature type="domain" description="DNA mismatch repair proteins mutS family" evidence="5">
    <location>
        <begin position="425"/>
        <end position="601"/>
    </location>
</feature>
<keyword evidence="4" id="KW-1133">Transmembrane helix</keyword>
<dbReference type="GO" id="GO:0006298">
    <property type="term" value="P:mismatch repair"/>
    <property type="evidence" value="ECO:0007669"/>
    <property type="project" value="InterPro"/>
</dbReference>
<evidence type="ECO:0000256" key="2">
    <source>
        <dbReference type="ARBA" id="ARBA00022840"/>
    </source>
</evidence>
<reference evidence="6 7" key="1">
    <citation type="journal article" date="2010" name="J. Bacteriol.">
        <title>The complete genome sequence of Croceibacter atlanticus HTCC2559T.</title>
        <authorList>
            <person name="Oh H.M."/>
            <person name="Kang I."/>
            <person name="Ferriera S."/>
            <person name="Giovannoni S.J."/>
            <person name="Cho J.C."/>
        </authorList>
    </citation>
    <scope>NUCLEOTIDE SEQUENCE [LARGE SCALE GENOMIC DNA]</scope>
    <source>
        <strain evidence="7">ATCC BAA-628 / HTCC2559 / KCTC 12090</strain>
    </source>
</reference>
<dbReference type="KEGG" id="cat:CA2559_04875"/>
<dbReference type="PANTHER" id="PTHR11361:SF99">
    <property type="entry name" value="DNA MISMATCH REPAIR PROTEIN"/>
    <property type="match status" value="1"/>
</dbReference>
<proteinExistence type="predicted"/>
<dbReference type="eggNOG" id="COG0249">
    <property type="taxonomic scope" value="Bacteria"/>
</dbReference>
<dbReference type="InterPro" id="IPR027417">
    <property type="entry name" value="P-loop_NTPase"/>
</dbReference>
<protein>
    <submittedName>
        <fullName evidence="6">DNA mismatch repair protein mutS</fullName>
    </submittedName>
</protein>
<keyword evidence="4" id="KW-0472">Membrane</keyword>
<dbReference type="AlphaFoldDB" id="A3U747"/>
<evidence type="ECO:0000256" key="1">
    <source>
        <dbReference type="ARBA" id="ARBA00022741"/>
    </source>
</evidence>
<dbReference type="EMBL" id="CP002046">
    <property type="protein sequence ID" value="EAP88064.1"/>
    <property type="molecule type" value="Genomic_DNA"/>
</dbReference>
<dbReference type="Pfam" id="PF00488">
    <property type="entry name" value="MutS_V"/>
    <property type="match status" value="1"/>
</dbReference>
<dbReference type="GO" id="GO:0005829">
    <property type="term" value="C:cytosol"/>
    <property type="evidence" value="ECO:0007669"/>
    <property type="project" value="TreeGrafter"/>
</dbReference>
<dbReference type="InterPro" id="IPR045076">
    <property type="entry name" value="MutS"/>
</dbReference>
<organism evidence="6 7">
    <name type="scientific">Croceibacter atlanticus (strain ATCC BAA-628 / JCM 21780 / CIP 108009 / IAM 15332 / KCTC 12090 / HTCC2559)</name>
    <dbReference type="NCBI Taxonomy" id="216432"/>
    <lineage>
        <taxon>Bacteria</taxon>
        <taxon>Pseudomonadati</taxon>
        <taxon>Bacteroidota</taxon>
        <taxon>Flavobacteriia</taxon>
        <taxon>Flavobacteriales</taxon>
        <taxon>Flavobacteriaceae</taxon>
        <taxon>Croceibacter</taxon>
    </lineage>
</organism>
<keyword evidence="3" id="KW-0238">DNA-binding</keyword>
<dbReference type="PANTHER" id="PTHR11361">
    <property type="entry name" value="DNA MISMATCH REPAIR PROTEIN MUTS FAMILY MEMBER"/>
    <property type="match status" value="1"/>
</dbReference>
<dbReference type="InterPro" id="IPR000432">
    <property type="entry name" value="DNA_mismatch_repair_MutS_C"/>
</dbReference>
<dbReference type="GO" id="GO:0005524">
    <property type="term" value="F:ATP binding"/>
    <property type="evidence" value="ECO:0007669"/>
    <property type="project" value="UniProtKB-KW"/>
</dbReference>
<dbReference type="GO" id="GO:0140664">
    <property type="term" value="F:ATP-dependent DNA damage sensor activity"/>
    <property type="evidence" value="ECO:0007669"/>
    <property type="project" value="InterPro"/>
</dbReference>
<gene>
    <name evidence="6" type="ordered locus">CA2559_04875</name>
</gene>
<dbReference type="HOGENOM" id="CLU_030717_0_0_10"/>
<dbReference type="SUPFAM" id="SSF52540">
    <property type="entry name" value="P-loop containing nucleoside triphosphate hydrolases"/>
    <property type="match status" value="1"/>
</dbReference>
<evidence type="ECO:0000256" key="4">
    <source>
        <dbReference type="SAM" id="Phobius"/>
    </source>
</evidence>
<keyword evidence="2" id="KW-0067">ATP-binding</keyword>
<name>A3U747_CROAH</name>
<keyword evidence="7" id="KW-1185">Reference proteome</keyword>
<feature type="transmembrane region" description="Helical" evidence="4">
    <location>
        <begin position="61"/>
        <end position="79"/>
    </location>
</feature>
<dbReference type="Proteomes" id="UP000002297">
    <property type="component" value="Chromosome"/>
</dbReference>